<reference evidence="1" key="1">
    <citation type="submission" date="2013-08" db="EMBL/GenBank/DDBJ databases">
        <authorList>
            <person name="Mendez C."/>
            <person name="Richter M."/>
            <person name="Ferrer M."/>
            <person name="Sanchez J."/>
        </authorList>
    </citation>
    <scope>NUCLEOTIDE SEQUENCE</scope>
</reference>
<sequence>KGEIRRCRRVAYWRVSDLREAMDHFIAHGCTLYRGPIVGIDGQSVCQVRDVHGNVWGIVENR</sequence>
<proteinExistence type="predicted"/>
<dbReference type="SUPFAM" id="SSF54593">
    <property type="entry name" value="Glyoxalase/Bleomycin resistance protein/Dihydroxybiphenyl dioxygenase"/>
    <property type="match status" value="1"/>
</dbReference>
<gene>
    <name evidence="1" type="ORF">B1A_02598</name>
</gene>
<dbReference type="InterPro" id="IPR029068">
    <property type="entry name" value="Glyas_Bleomycin-R_OHBP_Dase"/>
</dbReference>
<dbReference type="Gene3D" id="3.10.180.10">
    <property type="entry name" value="2,3-Dihydroxybiphenyl 1,2-Dioxygenase, domain 1"/>
    <property type="match status" value="1"/>
</dbReference>
<dbReference type="EMBL" id="AUZX01001930">
    <property type="protein sequence ID" value="EQD77918.1"/>
    <property type="molecule type" value="Genomic_DNA"/>
</dbReference>
<dbReference type="AlphaFoldDB" id="T1C9S7"/>
<organism evidence="1">
    <name type="scientific">mine drainage metagenome</name>
    <dbReference type="NCBI Taxonomy" id="410659"/>
    <lineage>
        <taxon>unclassified sequences</taxon>
        <taxon>metagenomes</taxon>
        <taxon>ecological metagenomes</taxon>
    </lineage>
</organism>
<name>T1C9S7_9ZZZZ</name>
<comment type="caution">
    <text evidence="1">The sequence shown here is derived from an EMBL/GenBank/DDBJ whole genome shotgun (WGS) entry which is preliminary data.</text>
</comment>
<accession>T1C9S7</accession>
<feature type="non-terminal residue" evidence="1">
    <location>
        <position position="1"/>
    </location>
</feature>
<evidence type="ECO:0000313" key="1">
    <source>
        <dbReference type="EMBL" id="EQD77918.1"/>
    </source>
</evidence>
<reference evidence="1" key="2">
    <citation type="journal article" date="2014" name="ISME J.">
        <title>Microbial stratification in low pH oxic and suboxic macroscopic growths along an acid mine drainage.</title>
        <authorList>
            <person name="Mendez-Garcia C."/>
            <person name="Mesa V."/>
            <person name="Sprenger R.R."/>
            <person name="Richter M."/>
            <person name="Diez M.S."/>
            <person name="Solano J."/>
            <person name="Bargiela R."/>
            <person name="Golyshina O.V."/>
            <person name="Manteca A."/>
            <person name="Ramos J.L."/>
            <person name="Gallego J.R."/>
            <person name="Llorente I."/>
            <person name="Martins Dos Santos V.A."/>
            <person name="Jensen O.N."/>
            <person name="Pelaez A.I."/>
            <person name="Sanchez J."/>
            <person name="Ferrer M."/>
        </authorList>
    </citation>
    <scope>NUCLEOTIDE SEQUENCE</scope>
</reference>
<protein>
    <submittedName>
        <fullName evidence="1">Var1</fullName>
    </submittedName>
</protein>